<organism evidence="1">
    <name type="scientific">Blastocystis hominis</name>
    <dbReference type="NCBI Taxonomy" id="12968"/>
    <lineage>
        <taxon>Eukaryota</taxon>
        <taxon>Sar</taxon>
        <taxon>Stramenopiles</taxon>
        <taxon>Bigyra</taxon>
        <taxon>Opalozoa</taxon>
        <taxon>Opalinata</taxon>
        <taxon>Blastocystidae</taxon>
        <taxon>Blastocystis</taxon>
    </lineage>
</organism>
<dbReference type="InParanoid" id="D8LZF8"/>
<name>D8LZF8_BLAHO</name>
<evidence type="ECO:0000313" key="1">
    <source>
        <dbReference type="EMBL" id="CBK21197.2"/>
    </source>
</evidence>
<reference evidence="1" key="1">
    <citation type="submission" date="2010-02" db="EMBL/GenBank/DDBJ databases">
        <title>Sequencing and annotation of the Blastocystis hominis genome.</title>
        <authorList>
            <person name="Wincker P."/>
        </authorList>
    </citation>
    <scope>NUCLEOTIDE SEQUENCE</scope>
    <source>
        <strain evidence="1">Singapore isolate B</strain>
    </source>
</reference>
<dbReference type="AlphaFoldDB" id="D8LZF8"/>
<evidence type="ECO:0000313" key="2">
    <source>
        <dbReference type="Proteomes" id="UP000008312"/>
    </source>
</evidence>
<keyword evidence="2" id="KW-1185">Reference proteome</keyword>
<accession>D8LZF8</accession>
<dbReference type="Proteomes" id="UP000008312">
    <property type="component" value="Unassembled WGS sequence"/>
</dbReference>
<proteinExistence type="predicted"/>
<gene>
    <name evidence="1" type="ORF">GSBLH_T00001386001</name>
</gene>
<protein>
    <submittedName>
        <fullName evidence="1">Uncharacterized protein</fullName>
    </submittedName>
</protein>
<sequence>MNSSLKLLMRIAICSYSLSNTISIHSQLIAKDFLGSLLGDDQILRLHVSSTLGATSEDFTKLQNINAQSSRRHSGSSGSMFSMIWPTRSNSVGWRNSSSLTCSQMSPSRSSTVLITAILQFPGGSSRIRTCSLCRLSPSLRSVSSNESPSAVTVTAPIGDADPICVSPHFSESAEGVELATWRSDRGCRNSLTSPICSRSRTNRRICAPSFCTRATSARLNRYPTHKLPFHTSICAISARYHAVARDSTSQNRRRSSRLSMSSCSRSRIHSWSVENAL</sequence>
<dbReference type="RefSeq" id="XP_012895245.1">
    <property type="nucleotide sequence ID" value="XM_013039791.1"/>
</dbReference>
<dbReference type="GeneID" id="24918650"/>
<dbReference type="EMBL" id="FN668640">
    <property type="protein sequence ID" value="CBK21197.2"/>
    <property type="molecule type" value="Genomic_DNA"/>
</dbReference>